<dbReference type="NCBIfam" id="TIGR02049">
    <property type="entry name" value="gshA_ferroox"/>
    <property type="match status" value="1"/>
</dbReference>
<reference evidence="1 2" key="1">
    <citation type="submission" date="2014-09" db="EMBL/GenBank/DDBJ databases">
        <authorList>
            <person name="Loux Valentin"/>
            <person name="Dugat Thibaut"/>
        </authorList>
    </citation>
    <scope>NUCLEOTIDE SEQUENCE [LARGE SCALE GENOMIC DNA]</scope>
    <source>
        <strain evidence="1 2">BOV-10_179</strain>
    </source>
</reference>
<dbReference type="EMBL" id="CCXQ01000015">
    <property type="protein sequence ID" value="CEG20462.1"/>
    <property type="molecule type" value="Genomic_DNA"/>
</dbReference>
<name>A0A098EF89_ANAPH</name>
<dbReference type="InterPro" id="IPR042520">
    <property type="entry name" value="GshA_N"/>
</dbReference>
<dbReference type="EC" id="6.3.2.2" evidence="1"/>
<evidence type="ECO:0000313" key="1">
    <source>
        <dbReference type="EMBL" id="CEG20462.1"/>
    </source>
</evidence>
<accession>A0A098EF89</accession>
<keyword evidence="1" id="KW-0436">Ligase</keyword>
<dbReference type="InterPro" id="IPR011718">
    <property type="entry name" value="GshA"/>
</dbReference>
<dbReference type="GO" id="GO:0004357">
    <property type="term" value="F:glutamate-cysteine ligase activity"/>
    <property type="evidence" value="ECO:0007669"/>
    <property type="project" value="UniProtKB-EC"/>
</dbReference>
<dbReference type="Pfam" id="PF08886">
    <property type="entry name" value="GshA"/>
    <property type="match status" value="1"/>
</dbReference>
<gene>
    <name evidence="1" type="primary">gshA</name>
    <name evidence="1" type="ORF">ANAPHAGO_00613</name>
</gene>
<proteinExistence type="predicted"/>
<sequence>MDIVKILQDILGYRKVLIREWFTDKFSKFPAVLTSSVDVRCAKYKVAPIDTNFFPAGYNNLGESGKRKAETFLLKRLSQYTNGKVLIIIEGHTRNKKYIDSVIVLRDMLCNVGFDTEVGGCDLLENLVVESSKNGALNVQKLVNKSGKISTETGFTPDVIILNNDLTSGIPAVLKGDLLQDVMPSRYLGWFNRRKSGYFDIYARIAEEFCNEFDIDPWLITALFSHCDNVDFVKGEGVERIASGVEDLLSKIREKFVLYNISETPYVFIKADNGTYGMGIVSVCSGEDVLKLNKKDRNKMRCVKERNPIRSVILQEGIPTNEMFGNHVAEPILYYIGEDLACYLCRYNGARSCFENLNVPGCGFADMEFSVPQEKKCILDVVGKLAILASAMEGAEILRHASNTLNHE</sequence>
<organism evidence="1 2">
    <name type="scientific">Anaplasma phagocytophilum</name>
    <name type="common">Ehrlichia phagocytophila</name>
    <dbReference type="NCBI Taxonomy" id="948"/>
    <lineage>
        <taxon>Bacteria</taxon>
        <taxon>Pseudomonadati</taxon>
        <taxon>Pseudomonadota</taxon>
        <taxon>Alphaproteobacteria</taxon>
        <taxon>Rickettsiales</taxon>
        <taxon>Anaplasmataceae</taxon>
        <taxon>Anaplasma</taxon>
        <taxon>phagocytophilum group</taxon>
    </lineage>
</organism>
<dbReference type="Proteomes" id="UP000055047">
    <property type="component" value="Unassembled WGS sequence"/>
</dbReference>
<dbReference type="RefSeq" id="WP_081080886.1">
    <property type="nucleotide sequence ID" value="NZ_CCXQ01000015.1"/>
</dbReference>
<dbReference type="Gene3D" id="3.40.50.11280">
    <property type="entry name" value="Glutamate-cysteine ligase, N-terminal domain"/>
    <property type="match status" value="1"/>
</dbReference>
<protein>
    <submittedName>
        <fullName evidence="1">Glutamate--cysteine ligase</fullName>
        <ecNumber evidence="1">6.3.2.2</ecNumber>
    </submittedName>
</protein>
<dbReference type="AlphaFoldDB" id="A0A098EF89"/>
<evidence type="ECO:0000313" key="2">
    <source>
        <dbReference type="Proteomes" id="UP000055047"/>
    </source>
</evidence>